<dbReference type="Proteomes" id="UP001164237">
    <property type="component" value="Segment"/>
</dbReference>
<accession>A0A9E8JUL7</accession>
<name>A0A9E8JUL7_9CAUD</name>
<keyword evidence="2" id="KW-1185">Reference proteome</keyword>
<dbReference type="EMBL" id="OP490597">
    <property type="protein sequence ID" value="UZS00388.1"/>
    <property type="molecule type" value="Genomic_DNA"/>
</dbReference>
<proteinExistence type="predicted"/>
<evidence type="ECO:0000313" key="1">
    <source>
        <dbReference type="EMBL" id="UZS00388.1"/>
    </source>
</evidence>
<reference evidence="1" key="1">
    <citation type="submission" date="2022-09" db="EMBL/GenBank/DDBJ databases">
        <authorList>
            <person name="Li Y."/>
        </authorList>
    </citation>
    <scope>NUCLEOTIDE SEQUENCE</scope>
</reference>
<organism evidence="1 2">
    <name type="scientific">Serratia phage SMP</name>
    <dbReference type="NCBI Taxonomy" id="2982904"/>
    <lineage>
        <taxon>Viruses</taxon>
        <taxon>Duplodnaviria</taxon>
        <taxon>Heunggongvirae</taxon>
        <taxon>Uroviricota</taxon>
        <taxon>Caudoviricetes</taxon>
        <taxon>Lindbergviridae</taxon>
        <taxon>Myosmarvirus</taxon>
        <taxon>Myosmarvirus SMP</taxon>
    </lineage>
</organism>
<evidence type="ECO:0000313" key="2">
    <source>
        <dbReference type="Proteomes" id="UP001164237"/>
    </source>
</evidence>
<protein>
    <submittedName>
        <fullName evidence="1">Uncharacterized protein</fullName>
    </submittedName>
</protein>
<sequence>MQYISSLLIDVIGLENFGSFLSNVRRKKIGAEISGEEAEAIINRVKLLSEEEIENGENLLYRNEDEFEEEISIPVFIGERFLIVYDAKKPSVYPLEEI</sequence>